<dbReference type="Gene3D" id="3.40.1280.10">
    <property type="match status" value="1"/>
</dbReference>
<gene>
    <name evidence="6" type="ORF">EYH02_04480</name>
</gene>
<dbReference type="EMBL" id="DQTV01000081">
    <property type="protein sequence ID" value="HIP57306.1"/>
    <property type="molecule type" value="Genomic_DNA"/>
</dbReference>
<comment type="caution">
    <text evidence="6">The sequence shown here is derived from an EMBL/GenBank/DDBJ whole genome shotgun (WGS) entry which is preliminary data.</text>
</comment>
<keyword evidence="4" id="KW-0949">S-adenosyl-L-methionine</keyword>
<dbReference type="InterPro" id="IPR029026">
    <property type="entry name" value="tRNA_m1G_MTases_N"/>
</dbReference>
<evidence type="ECO:0000313" key="7">
    <source>
        <dbReference type="Proteomes" id="UP000605805"/>
    </source>
</evidence>
<sequence>MCMTAITSFLRVYVVLSLGVKIMLKVVVVEIEGEINLGFIIRLCKNFLVDELALVRPRVDPWSSEVLRFAAQGADFAKSGKIKLYDSLDDALKDVGLSACTSAIVGFEGDILRRAIELEDFVRIAQAYERIAVVFGRESVGLTRNEIAKCDLLVHIAANPEYPTLNLSHAVAIVLYALYKALSKPTQISEKISIADENALRIAEKYIDDLVSLVASDEHQRQSMTLAMHRFLRRAALSKAEVGYITTFIRRVYNKLRECLASKSREKAI</sequence>
<organism evidence="6 7">
    <name type="scientific">Ignisphaera aggregans</name>
    <dbReference type="NCBI Taxonomy" id="334771"/>
    <lineage>
        <taxon>Archaea</taxon>
        <taxon>Thermoproteota</taxon>
        <taxon>Thermoprotei</taxon>
        <taxon>Desulfurococcales</taxon>
        <taxon>Desulfurococcaceae</taxon>
        <taxon>Ignisphaera</taxon>
    </lineage>
</organism>
<dbReference type="AlphaFoldDB" id="A0A832YZW2"/>
<protein>
    <submittedName>
        <fullName evidence="6">rRNA methyltransferase</fullName>
    </submittedName>
</protein>
<dbReference type="Proteomes" id="UP000605805">
    <property type="component" value="Unassembled WGS sequence"/>
</dbReference>
<keyword evidence="3 6" id="KW-0808">Transferase</keyword>
<accession>A0A832YZW2</accession>
<dbReference type="SUPFAM" id="SSF75217">
    <property type="entry name" value="alpha/beta knot"/>
    <property type="match status" value="1"/>
</dbReference>
<dbReference type="InterPro" id="IPR029028">
    <property type="entry name" value="Alpha/beta_knot_MTases"/>
</dbReference>
<reference evidence="6" key="1">
    <citation type="journal article" date="2020" name="ISME J.">
        <title>Gammaproteobacteria mediating utilization of methyl-, sulfur- and petroleum organic compounds in deep ocean hydrothermal plumes.</title>
        <authorList>
            <person name="Zhou Z."/>
            <person name="Liu Y."/>
            <person name="Pan J."/>
            <person name="Cron B.R."/>
            <person name="Toner B.M."/>
            <person name="Anantharaman K."/>
            <person name="Breier J.A."/>
            <person name="Dick G.J."/>
            <person name="Li M."/>
        </authorList>
    </citation>
    <scope>NUCLEOTIDE SEQUENCE</scope>
    <source>
        <strain evidence="6">SZUA-1435</strain>
    </source>
</reference>
<dbReference type="PANTHER" id="PTHR42786:SF2">
    <property type="entry name" value="TRNA (CYTIDINE_URIDINE-2'-O-)-METHYLTRANSFERASE TRMJ"/>
    <property type="match status" value="1"/>
</dbReference>
<proteinExistence type="inferred from homology"/>
<dbReference type="Pfam" id="PF00588">
    <property type="entry name" value="SpoU_methylase"/>
    <property type="match status" value="1"/>
</dbReference>
<dbReference type="GO" id="GO:0003723">
    <property type="term" value="F:RNA binding"/>
    <property type="evidence" value="ECO:0007669"/>
    <property type="project" value="InterPro"/>
</dbReference>
<evidence type="ECO:0000313" key="6">
    <source>
        <dbReference type="EMBL" id="HIP57306.1"/>
    </source>
</evidence>
<keyword evidence="2 6" id="KW-0489">Methyltransferase</keyword>
<dbReference type="GO" id="GO:0008173">
    <property type="term" value="F:RNA methyltransferase activity"/>
    <property type="evidence" value="ECO:0007669"/>
    <property type="project" value="InterPro"/>
</dbReference>
<evidence type="ECO:0000259" key="5">
    <source>
        <dbReference type="Pfam" id="PF00588"/>
    </source>
</evidence>
<evidence type="ECO:0000256" key="2">
    <source>
        <dbReference type="ARBA" id="ARBA00022603"/>
    </source>
</evidence>
<dbReference type="InterPro" id="IPR004384">
    <property type="entry name" value="RNA_MeTrfase_TrmJ/LasT"/>
</dbReference>
<feature type="domain" description="tRNA/rRNA methyltransferase SpoU type" evidence="5">
    <location>
        <begin position="24"/>
        <end position="176"/>
    </location>
</feature>
<comment type="similarity">
    <text evidence="1">Belongs to the class IV-like SAM-binding methyltransferase superfamily. RNA methyltransferase TrmH family.</text>
</comment>
<dbReference type="PANTHER" id="PTHR42786">
    <property type="entry name" value="TRNA/RRNA METHYLTRANSFERASE"/>
    <property type="match status" value="1"/>
</dbReference>
<dbReference type="CDD" id="cd18093">
    <property type="entry name" value="SpoU-like_TrmJ"/>
    <property type="match status" value="1"/>
</dbReference>
<name>A0A832YZW2_9CREN</name>
<dbReference type="InterPro" id="IPR001537">
    <property type="entry name" value="SpoU_MeTrfase"/>
</dbReference>
<dbReference type="GO" id="GO:0005829">
    <property type="term" value="C:cytosol"/>
    <property type="evidence" value="ECO:0007669"/>
    <property type="project" value="TreeGrafter"/>
</dbReference>
<evidence type="ECO:0000256" key="4">
    <source>
        <dbReference type="ARBA" id="ARBA00022691"/>
    </source>
</evidence>
<evidence type="ECO:0000256" key="3">
    <source>
        <dbReference type="ARBA" id="ARBA00022679"/>
    </source>
</evidence>
<dbReference type="GO" id="GO:0002128">
    <property type="term" value="P:tRNA nucleoside ribose methylation"/>
    <property type="evidence" value="ECO:0007669"/>
    <property type="project" value="TreeGrafter"/>
</dbReference>
<dbReference type="PIRSF" id="PIRSF004808">
    <property type="entry name" value="LasT"/>
    <property type="match status" value="1"/>
</dbReference>
<evidence type="ECO:0000256" key="1">
    <source>
        <dbReference type="ARBA" id="ARBA00007228"/>
    </source>
</evidence>